<keyword evidence="1" id="KW-0812">Transmembrane</keyword>
<name>A0A164ZD28_9AGAM</name>
<keyword evidence="1" id="KW-1133">Transmembrane helix</keyword>
<evidence type="ECO:0000313" key="2">
    <source>
        <dbReference type="EMBL" id="KZS97623.1"/>
    </source>
</evidence>
<evidence type="ECO:0000313" key="3">
    <source>
        <dbReference type="Proteomes" id="UP000076722"/>
    </source>
</evidence>
<protein>
    <submittedName>
        <fullName evidence="2">Uncharacterized protein</fullName>
    </submittedName>
</protein>
<reference evidence="2 3" key="1">
    <citation type="journal article" date="2016" name="Mol. Biol. Evol.">
        <title>Comparative Genomics of Early-Diverging Mushroom-Forming Fungi Provides Insights into the Origins of Lignocellulose Decay Capabilities.</title>
        <authorList>
            <person name="Nagy L.G."/>
            <person name="Riley R."/>
            <person name="Tritt A."/>
            <person name="Adam C."/>
            <person name="Daum C."/>
            <person name="Floudas D."/>
            <person name="Sun H."/>
            <person name="Yadav J.S."/>
            <person name="Pangilinan J."/>
            <person name="Larsson K.H."/>
            <person name="Matsuura K."/>
            <person name="Barry K."/>
            <person name="Labutti K."/>
            <person name="Kuo R."/>
            <person name="Ohm R.A."/>
            <person name="Bhattacharya S.S."/>
            <person name="Shirouzu T."/>
            <person name="Yoshinaga Y."/>
            <person name="Martin F.M."/>
            <person name="Grigoriev I.V."/>
            <person name="Hibbett D.S."/>
        </authorList>
    </citation>
    <scope>NUCLEOTIDE SEQUENCE [LARGE SCALE GENOMIC DNA]</scope>
    <source>
        <strain evidence="2 3">HHB9708</strain>
    </source>
</reference>
<proteinExistence type="predicted"/>
<dbReference type="AlphaFoldDB" id="A0A164ZD28"/>
<gene>
    <name evidence="2" type="ORF">SISNIDRAFT_481532</name>
</gene>
<keyword evidence="3" id="KW-1185">Reference proteome</keyword>
<accession>A0A164ZD28</accession>
<feature type="transmembrane region" description="Helical" evidence="1">
    <location>
        <begin position="158"/>
        <end position="181"/>
    </location>
</feature>
<feature type="transmembrane region" description="Helical" evidence="1">
    <location>
        <begin position="122"/>
        <end position="138"/>
    </location>
</feature>
<dbReference type="Proteomes" id="UP000076722">
    <property type="component" value="Unassembled WGS sequence"/>
</dbReference>
<dbReference type="EMBL" id="KV419396">
    <property type="protein sequence ID" value="KZS97623.1"/>
    <property type="molecule type" value="Genomic_DNA"/>
</dbReference>
<organism evidence="2 3">
    <name type="scientific">Sistotremastrum niveocremeum HHB9708</name>
    <dbReference type="NCBI Taxonomy" id="1314777"/>
    <lineage>
        <taxon>Eukaryota</taxon>
        <taxon>Fungi</taxon>
        <taxon>Dikarya</taxon>
        <taxon>Basidiomycota</taxon>
        <taxon>Agaricomycotina</taxon>
        <taxon>Agaricomycetes</taxon>
        <taxon>Sistotremastrales</taxon>
        <taxon>Sistotremastraceae</taxon>
        <taxon>Sertulicium</taxon>
        <taxon>Sertulicium niveocremeum</taxon>
    </lineage>
</organism>
<sequence>MLTSAAVLAHPRRTLHTRRHRSRLLIALRRRLHVISISIAVSLTRHPSNTPLALAFLTNSLASRVIQVPSASTRRHEELIRLTADSLNLITPPPFLPTVPHRYSQPSMKSRLHKRESCQRRASVNSIGFVFSVTYLLYILQAHPSSTPPIPQTTSHTIYQFIVIALIPIAFAIFAALARVLSRVRRLMRLGVGDGDGAWASVCKITVTSRSFDITTSCFVHPSIFERPPPSLNYLPRHFPRSPSSSCVTAATLRTIVPSTQRYLHHHSRTGSAKVKSAIGVFVR</sequence>
<keyword evidence="1" id="KW-0472">Membrane</keyword>
<evidence type="ECO:0000256" key="1">
    <source>
        <dbReference type="SAM" id="Phobius"/>
    </source>
</evidence>